<organism evidence="1 2">
    <name type="scientific">Longispora fulva</name>
    <dbReference type="NCBI Taxonomy" id="619741"/>
    <lineage>
        <taxon>Bacteria</taxon>
        <taxon>Bacillati</taxon>
        <taxon>Actinomycetota</taxon>
        <taxon>Actinomycetes</taxon>
        <taxon>Micromonosporales</taxon>
        <taxon>Micromonosporaceae</taxon>
        <taxon>Longispora</taxon>
    </lineage>
</organism>
<gene>
    <name evidence="1" type="ORF">IW245_007850</name>
</gene>
<reference evidence="1" key="1">
    <citation type="submission" date="2020-11" db="EMBL/GenBank/DDBJ databases">
        <title>Sequencing the genomes of 1000 actinobacteria strains.</title>
        <authorList>
            <person name="Klenk H.-P."/>
        </authorList>
    </citation>
    <scope>NUCLEOTIDE SEQUENCE</scope>
    <source>
        <strain evidence="1">DSM 45356</strain>
    </source>
</reference>
<dbReference type="EMBL" id="JADOUF010000001">
    <property type="protein sequence ID" value="MBG6141656.1"/>
    <property type="molecule type" value="Genomic_DNA"/>
</dbReference>
<dbReference type="Proteomes" id="UP000622552">
    <property type="component" value="Unassembled WGS sequence"/>
</dbReference>
<dbReference type="AlphaFoldDB" id="A0A8J7GNE1"/>
<dbReference type="RefSeq" id="WP_197008044.1">
    <property type="nucleotide sequence ID" value="NZ_BONS01000013.1"/>
</dbReference>
<proteinExistence type="predicted"/>
<protein>
    <submittedName>
        <fullName evidence="1">Uncharacterized protein</fullName>
    </submittedName>
</protein>
<keyword evidence="2" id="KW-1185">Reference proteome</keyword>
<name>A0A8J7GNE1_9ACTN</name>
<sequence>MVPRTATALGRLDTRETGGLFRVRGLVLRADADYPYWLTPGVTYGLVHDGVSWTVSGGPWVAPGRVYRLWGSGVPACSVPTSHGVARLVPGLAYLARWGPGPGWRLWRLAR</sequence>
<evidence type="ECO:0000313" key="1">
    <source>
        <dbReference type="EMBL" id="MBG6141656.1"/>
    </source>
</evidence>
<accession>A0A8J7GNE1</accession>
<evidence type="ECO:0000313" key="2">
    <source>
        <dbReference type="Proteomes" id="UP000622552"/>
    </source>
</evidence>
<comment type="caution">
    <text evidence="1">The sequence shown here is derived from an EMBL/GenBank/DDBJ whole genome shotgun (WGS) entry which is preliminary data.</text>
</comment>